<accession>A0ABT1YXH9</accession>
<evidence type="ECO:0000313" key="6">
    <source>
        <dbReference type="Proteomes" id="UP001165396"/>
    </source>
</evidence>
<evidence type="ECO:0000256" key="1">
    <source>
        <dbReference type="ARBA" id="ARBA00010529"/>
    </source>
</evidence>
<dbReference type="GO" id="GO:0003677">
    <property type="term" value="F:DNA binding"/>
    <property type="evidence" value="ECO:0007669"/>
    <property type="project" value="UniProtKB-KW"/>
</dbReference>
<protein>
    <submittedName>
        <fullName evidence="5">HU family DNA-binding protein</fullName>
    </submittedName>
</protein>
<name>A0ABT1YXH9_9RHOB</name>
<feature type="signal peptide" evidence="4">
    <location>
        <begin position="1"/>
        <end position="26"/>
    </location>
</feature>
<keyword evidence="6" id="KW-1185">Reference proteome</keyword>
<dbReference type="InterPro" id="IPR000119">
    <property type="entry name" value="Hist_DNA-bd"/>
</dbReference>
<evidence type="ECO:0000256" key="3">
    <source>
        <dbReference type="SAM" id="MobiDB-lite"/>
    </source>
</evidence>
<feature type="compositionally biased region" description="Low complexity" evidence="3">
    <location>
        <begin position="1"/>
        <end position="50"/>
    </location>
</feature>
<reference evidence="5" key="1">
    <citation type="submission" date="2022-07" db="EMBL/GenBank/DDBJ databases">
        <title>Pseudosulfitobacter sp. strain AP-MA-4, whole genome sequence.</title>
        <authorList>
            <person name="Jiang Y."/>
        </authorList>
    </citation>
    <scope>NUCLEOTIDE SEQUENCE</scope>
    <source>
        <strain evidence="5">AP-MA-4</strain>
    </source>
</reference>
<evidence type="ECO:0000256" key="2">
    <source>
        <dbReference type="ARBA" id="ARBA00023125"/>
    </source>
</evidence>
<feature type="region of interest" description="Disordered" evidence="3">
    <location>
        <begin position="1"/>
        <end position="61"/>
    </location>
</feature>
<comment type="caution">
    <text evidence="5">The sequence shown here is derived from an EMBL/GenBank/DDBJ whole genome shotgun (WGS) entry which is preliminary data.</text>
</comment>
<organism evidence="5 6">
    <name type="scientific">Pseudosulfitobacter koreensis</name>
    <dbReference type="NCBI Taxonomy" id="2968472"/>
    <lineage>
        <taxon>Bacteria</taxon>
        <taxon>Pseudomonadati</taxon>
        <taxon>Pseudomonadota</taxon>
        <taxon>Alphaproteobacteria</taxon>
        <taxon>Rhodobacterales</taxon>
        <taxon>Roseobacteraceae</taxon>
        <taxon>Pseudosulfitobacter</taxon>
    </lineage>
</organism>
<keyword evidence="2 5" id="KW-0238">DNA-binding</keyword>
<evidence type="ECO:0000313" key="5">
    <source>
        <dbReference type="EMBL" id="MCR8825588.1"/>
    </source>
</evidence>
<keyword evidence="4" id="KW-0732">Signal</keyword>
<dbReference type="InterPro" id="IPR010992">
    <property type="entry name" value="IHF-like_DNA-bd_dom_sf"/>
</dbReference>
<dbReference type="RefSeq" id="WP_258293267.1">
    <property type="nucleotide sequence ID" value="NZ_JANKJG010000002.1"/>
</dbReference>
<proteinExistence type="inferred from homology"/>
<dbReference type="EMBL" id="JANKJG010000002">
    <property type="protein sequence ID" value="MCR8825588.1"/>
    <property type="molecule type" value="Genomic_DNA"/>
</dbReference>
<feature type="chain" id="PRO_5045643742" evidence="4">
    <location>
        <begin position="27"/>
        <end position="152"/>
    </location>
</feature>
<dbReference type="Proteomes" id="UP001165396">
    <property type="component" value="Unassembled WGS sequence"/>
</dbReference>
<sequence length="152" mass="15580">MATPKTSTTSIKSAAASAAAATKAAAATTAARTSKPAKTPKPTHAADPTTGGAEPVVSGPMMRKKELIDAVVEASGVKKKDAKPVVEAMLEVLGTALSESRELNLHPLGSVKIRRANDMTKARVLTAKIRQRKPEVVAAEAAAKAEAADDAE</sequence>
<dbReference type="Gene3D" id="4.10.520.10">
    <property type="entry name" value="IHF-like DNA-binding proteins"/>
    <property type="match status" value="1"/>
</dbReference>
<dbReference type="SUPFAM" id="SSF47729">
    <property type="entry name" value="IHF-like DNA-binding proteins"/>
    <property type="match status" value="1"/>
</dbReference>
<evidence type="ECO:0000256" key="4">
    <source>
        <dbReference type="SAM" id="SignalP"/>
    </source>
</evidence>
<dbReference type="Pfam" id="PF00216">
    <property type="entry name" value="Bac_DNA_binding"/>
    <property type="match status" value="1"/>
</dbReference>
<gene>
    <name evidence="5" type="ORF">NTA49_03480</name>
</gene>
<comment type="similarity">
    <text evidence="1">Belongs to the bacterial histone-like protein family.</text>
</comment>